<keyword evidence="2" id="KW-0472">Membrane</keyword>
<accession>A0A8H7WCF0</accession>
<gene>
    <name evidence="3" type="ORF">IFR04_004647</name>
</gene>
<dbReference type="Proteomes" id="UP000664132">
    <property type="component" value="Unassembled WGS sequence"/>
</dbReference>
<protein>
    <submittedName>
        <fullName evidence="3">Uncharacterized protein</fullName>
    </submittedName>
</protein>
<feature type="transmembrane region" description="Helical" evidence="2">
    <location>
        <begin position="12"/>
        <end position="32"/>
    </location>
</feature>
<sequence>MPVLSEPYAHAAMGAPYLLLAFALLGICSIVMRRRRSTSTASLAQAPTYSEKDAEITQFRDEKDIQERKETSSAIEQSTTRIQRPPQPPPFTPPMPLVATQDLNFGMGMNASYYDSPASDSPIISTFDSFETAGMDVPRRRSYTKTTAGGVEVQGEVVMAEGWRRHTRVFGGGVCIACEESERRMTA</sequence>
<dbReference type="OrthoDB" id="3440059at2759"/>
<feature type="compositionally biased region" description="Polar residues" evidence="1">
    <location>
        <begin position="72"/>
        <end position="82"/>
    </location>
</feature>
<evidence type="ECO:0000256" key="2">
    <source>
        <dbReference type="SAM" id="Phobius"/>
    </source>
</evidence>
<evidence type="ECO:0000256" key="1">
    <source>
        <dbReference type="SAM" id="MobiDB-lite"/>
    </source>
</evidence>
<dbReference type="EMBL" id="JAFJYH010000052">
    <property type="protein sequence ID" value="KAG4422267.1"/>
    <property type="molecule type" value="Genomic_DNA"/>
</dbReference>
<keyword evidence="2" id="KW-0812">Transmembrane</keyword>
<reference evidence="3" key="1">
    <citation type="submission" date="2021-02" db="EMBL/GenBank/DDBJ databases">
        <title>Genome sequence Cadophora malorum strain M34.</title>
        <authorList>
            <person name="Stefanovic E."/>
            <person name="Vu D."/>
            <person name="Scully C."/>
            <person name="Dijksterhuis J."/>
            <person name="Roader J."/>
            <person name="Houbraken J."/>
        </authorList>
    </citation>
    <scope>NUCLEOTIDE SEQUENCE</scope>
    <source>
        <strain evidence="3">M34</strain>
    </source>
</reference>
<organism evidence="3 4">
    <name type="scientific">Cadophora malorum</name>
    <dbReference type="NCBI Taxonomy" id="108018"/>
    <lineage>
        <taxon>Eukaryota</taxon>
        <taxon>Fungi</taxon>
        <taxon>Dikarya</taxon>
        <taxon>Ascomycota</taxon>
        <taxon>Pezizomycotina</taxon>
        <taxon>Leotiomycetes</taxon>
        <taxon>Helotiales</taxon>
        <taxon>Ploettnerulaceae</taxon>
        <taxon>Cadophora</taxon>
    </lineage>
</organism>
<evidence type="ECO:0000313" key="3">
    <source>
        <dbReference type="EMBL" id="KAG4422267.1"/>
    </source>
</evidence>
<evidence type="ECO:0000313" key="4">
    <source>
        <dbReference type="Proteomes" id="UP000664132"/>
    </source>
</evidence>
<comment type="caution">
    <text evidence="3">The sequence shown here is derived from an EMBL/GenBank/DDBJ whole genome shotgun (WGS) entry which is preliminary data.</text>
</comment>
<keyword evidence="2" id="KW-1133">Transmembrane helix</keyword>
<dbReference type="AlphaFoldDB" id="A0A8H7WCF0"/>
<feature type="region of interest" description="Disordered" evidence="1">
    <location>
        <begin position="61"/>
        <end position="94"/>
    </location>
</feature>
<proteinExistence type="predicted"/>
<feature type="compositionally biased region" description="Basic and acidic residues" evidence="1">
    <location>
        <begin position="61"/>
        <end position="71"/>
    </location>
</feature>
<feature type="compositionally biased region" description="Pro residues" evidence="1">
    <location>
        <begin position="85"/>
        <end position="94"/>
    </location>
</feature>
<name>A0A8H7WCF0_9HELO</name>
<keyword evidence="4" id="KW-1185">Reference proteome</keyword>